<evidence type="ECO:0000313" key="3">
    <source>
        <dbReference type="Proteomes" id="UP001597427"/>
    </source>
</evidence>
<keyword evidence="2" id="KW-0328">Glycosyltransferase</keyword>
<evidence type="ECO:0000313" key="2">
    <source>
        <dbReference type="EMBL" id="MFD2729130.1"/>
    </source>
</evidence>
<dbReference type="Gene3D" id="3.40.50.2000">
    <property type="entry name" value="Glycogen Phosphorylase B"/>
    <property type="match status" value="1"/>
</dbReference>
<dbReference type="GO" id="GO:0016757">
    <property type="term" value="F:glycosyltransferase activity"/>
    <property type="evidence" value="ECO:0007669"/>
    <property type="project" value="UniProtKB-KW"/>
</dbReference>
<comment type="caution">
    <text evidence="2">The sequence shown here is derived from an EMBL/GenBank/DDBJ whole genome shotgun (WGS) entry which is preliminary data.</text>
</comment>
<dbReference type="SUPFAM" id="SSF53756">
    <property type="entry name" value="UDP-Glycosyltransferase/glycogen phosphorylase"/>
    <property type="match status" value="1"/>
</dbReference>
<reference evidence="3" key="1">
    <citation type="journal article" date="2019" name="Int. J. Syst. Evol. Microbiol.">
        <title>The Global Catalogue of Microorganisms (GCM) 10K type strain sequencing project: providing services to taxonomists for standard genome sequencing and annotation.</title>
        <authorList>
            <consortium name="The Broad Institute Genomics Platform"/>
            <consortium name="The Broad Institute Genome Sequencing Center for Infectious Disease"/>
            <person name="Wu L."/>
            <person name="Ma J."/>
        </authorList>
    </citation>
    <scope>NUCLEOTIDE SEQUENCE [LARGE SCALE GENOMIC DNA]</scope>
    <source>
        <strain evidence="3">TISTR 932</strain>
    </source>
</reference>
<dbReference type="Proteomes" id="UP001597427">
    <property type="component" value="Unassembled WGS sequence"/>
</dbReference>
<proteinExistence type="predicted"/>
<evidence type="ECO:0000256" key="1">
    <source>
        <dbReference type="ARBA" id="ARBA00022679"/>
    </source>
</evidence>
<dbReference type="PANTHER" id="PTHR46401:SF2">
    <property type="entry name" value="GLYCOSYLTRANSFERASE WBBK-RELATED"/>
    <property type="match status" value="1"/>
</dbReference>
<keyword evidence="3" id="KW-1185">Reference proteome</keyword>
<protein>
    <submittedName>
        <fullName evidence="2">Glycosyltransferase</fullName>
        <ecNumber evidence="2">2.4.-.-</ecNumber>
    </submittedName>
</protein>
<organism evidence="2 3">
    <name type="scientific">Enterococcus camelliae</name>
    <dbReference type="NCBI Taxonomy" id="453959"/>
    <lineage>
        <taxon>Bacteria</taxon>
        <taxon>Bacillati</taxon>
        <taxon>Bacillota</taxon>
        <taxon>Bacilli</taxon>
        <taxon>Lactobacillales</taxon>
        <taxon>Enterococcaceae</taxon>
        <taxon>Enterococcus</taxon>
    </lineage>
</organism>
<dbReference type="Pfam" id="PF13692">
    <property type="entry name" value="Glyco_trans_1_4"/>
    <property type="match status" value="1"/>
</dbReference>
<name>A0ABW5TIP4_9ENTE</name>
<accession>A0ABW5TIP4</accession>
<dbReference type="EMBL" id="JBHUMO010000043">
    <property type="protein sequence ID" value="MFD2729130.1"/>
    <property type="molecule type" value="Genomic_DNA"/>
</dbReference>
<sequence length="331" mass="37939">MNSLPFIESITNKDVLFVSTKNIDYIRNTQEIELLSSTAKSIKIIASKKKNYFARLCYVYWHFSLALIKKNFDCLFIGFAPQLLFPFIYFFPKNKLIIMDFFISFYDTLVDDRKKFKDGKFISNVLKKIDALIIHKADIVIADTNAHKKYFSLTFHFPEEKIEVLYIVADTSIYKAKPRPKNKRFEVIYFGSILPVQGIEIILDAMKLLSKDSSIHFTIIGPISKKLQINQDNFPQTSFIPWLSQVELANLINQSDLALAGHFSSTVGKAKRTIAGKTYIYKAMNKPVILGNSPANHELFKPDSSNIYVDLGNSTELARAIVEQAKLFYRV</sequence>
<gene>
    <name evidence="2" type="ORF">ACFSR0_06810</name>
</gene>
<dbReference type="RefSeq" id="WP_379981198.1">
    <property type="nucleotide sequence ID" value="NZ_JBHUMO010000043.1"/>
</dbReference>
<dbReference type="EC" id="2.4.-.-" evidence="2"/>
<keyword evidence="1 2" id="KW-0808">Transferase</keyword>
<dbReference type="PANTHER" id="PTHR46401">
    <property type="entry name" value="GLYCOSYLTRANSFERASE WBBK-RELATED"/>
    <property type="match status" value="1"/>
</dbReference>